<dbReference type="EMBL" id="JAEPRD010000024">
    <property type="protein sequence ID" value="KAG2207518.1"/>
    <property type="molecule type" value="Genomic_DNA"/>
</dbReference>
<organism evidence="2 3">
    <name type="scientific">Mucor saturninus</name>
    <dbReference type="NCBI Taxonomy" id="64648"/>
    <lineage>
        <taxon>Eukaryota</taxon>
        <taxon>Fungi</taxon>
        <taxon>Fungi incertae sedis</taxon>
        <taxon>Mucoromycota</taxon>
        <taxon>Mucoromycotina</taxon>
        <taxon>Mucoromycetes</taxon>
        <taxon>Mucorales</taxon>
        <taxon>Mucorineae</taxon>
        <taxon>Mucoraceae</taxon>
        <taxon>Mucor</taxon>
    </lineage>
</organism>
<evidence type="ECO:0000313" key="2">
    <source>
        <dbReference type="EMBL" id="KAG2207518.1"/>
    </source>
</evidence>
<sequence length="264" mass="29932">MPFVAFDLYGTLCTFEKIIDKIEETFSQQAFEMTPRLARQFFTFWYNVALRDYIATSQAGRYCPLLKVLKVTLTRALLCFSDDYEITATDVQIEAIMTAFDTIEPDTEALKALDMLVLEKWDIWVLSVGGPVDTTALLRRTGLDAYTSSNNTLCCDDLRLSKPHPKVYSELMRMAVHKTQRIENFYMVGSYAFDLAGAKNVSFRTVFLNTSEKVYSAQMYDTGGPDITGTSLVECVTKMIQFEKTGHFIQPILTRDAAITIENV</sequence>
<dbReference type="Proteomes" id="UP000603453">
    <property type="component" value="Unassembled WGS sequence"/>
</dbReference>
<comment type="caution">
    <text evidence="2">The sequence shown here is derived from an EMBL/GenBank/DDBJ whole genome shotgun (WGS) entry which is preliminary data.</text>
</comment>
<dbReference type="Gene3D" id="3.40.50.1000">
    <property type="entry name" value="HAD superfamily/HAD-like"/>
    <property type="match status" value="1"/>
</dbReference>
<dbReference type="InterPro" id="IPR023214">
    <property type="entry name" value="HAD_sf"/>
</dbReference>
<dbReference type="InterPro" id="IPR023198">
    <property type="entry name" value="PGP-like_dom2"/>
</dbReference>
<gene>
    <name evidence="2" type="ORF">INT47_004268</name>
</gene>
<dbReference type="Pfam" id="PF00702">
    <property type="entry name" value="Hydrolase"/>
    <property type="match status" value="1"/>
</dbReference>
<dbReference type="SFLD" id="SFLDG01129">
    <property type="entry name" value="C1.5:_HAD__Beta-PGM__Phosphata"/>
    <property type="match status" value="1"/>
</dbReference>
<dbReference type="Gene3D" id="1.10.150.240">
    <property type="entry name" value="Putative phosphatase, domain 2"/>
    <property type="match status" value="1"/>
</dbReference>
<keyword evidence="3" id="KW-1185">Reference proteome</keyword>
<evidence type="ECO:0000313" key="3">
    <source>
        <dbReference type="Proteomes" id="UP000603453"/>
    </source>
</evidence>
<accession>A0A8H7V8P3</accession>
<dbReference type="OrthoDB" id="2363873at2759"/>
<dbReference type="InterPro" id="IPR036412">
    <property type="entry name" value="HAD-like_sf"/>
</dbReference>
<dbReference type="InterPro" id="IPR051540">
    <property type="entry name" value="S-2-haloacid_dehalogenase"/>
</dbReference>
<dbReference type="AlphaFoldDB" id="A0A8H7V8P3"/>
<evidence type="ECO:0008006" key="4">
    <source>
        <dbReference type="Google" id="ProtNLM"/>
    </source>
</evidence>
<evidence type="ECO:0000256" key="1">
    <source>
        <dbReference type="ARBA" id="ARBA00022801"/>
    </source>
</evidence>
<dbReference type="PANTHER" id="PTHR43316:SF3">
    <property type="entry name" value="HALOACID DEHALOGENASE, TYPE II (AFU_ORTHOLOGUE AFUA_2G07750)-RELATED"/>
    <property type="match status" value="1"/>
</dbReference>
<name>A0A8H7V8P3_9FUNG</name>
<dbReference type="PANTHER" id="PTHR43316">
    <property type="entry name" value="HYDROLASE, HALOACID DELAHOGENASE-RELATED"/>
    <property type="match status" value="1"/>
</dbReference>
<protein>
    <recommendedName>
        <fullName evidence="4">2-haloalkanoic acid dehalogenase</fullName>
    </recommendedName>
</protein>
<proteinExistence type="predicted"/>
<dbReference type="SUPFAM" id="SSF56784">
    <property type="entry name" value="HAD-like"/>
    <property type="match status" value="1"/>
</dbReference>
<dbReference type="GO" id="GO:0016787">
    <property type="term" value="F:hydrolase activity"/>
    <property type="evidence" value="ECO:0007669"/>
    <property type="project" value="UniProtKB-KW"/>
</dbReference>
<dbReference type="SFLD" id="SFLDS00003">
    <property type="entry name" value="Haloacid_Dehalogenase"/>
    <property type="match status" value="1"/>
</dbReference>
<keyword evidence="1" id="KW-0378">Hydrolase</keyword>
<reference evidence="2" key="1">
    <citation type="submission" date="2020-12" db="EMBL/GenBank/DDBJ databases">
        <title>Metabolic potential, ecology and presence of endohyphal bacteria is reflected in genomic diversity of Mucoromycotina.</title>
        <authorList>
            <person name="Muszewska A."/>
            <person name="Okrasinska A."/>
            <person name="Steczkiewicz K."/>
            <person name="Drgas O."/>
            <person name="Orlowska M."/>
            <person name="Perlinska-Lenart U."/>
            <person name="Aleksandrzak-Piekarczyk T."/>
            <person name="Szatraj K."/>
            <person name="Zielenkiewicz U."/>
            <person name="Pilsyk S."/>
            <person name="Malc E."/>
            <person name="Mieczkowski P."/>
            <person name="Kruszewska J.S."/>
            <person name="Biernat P."/>
            <person name="Pawlowska J."/>
        </authorList>
    </citation>
    <scope>NUCLEOTIDE SEQUENCE</scope>
    <source>
        <strain evidence="2">WA0000017839</strain>
    </source>
</reference>